<evidence type="ECO:0000256" key="4">
    <source>
        <dbReference type="ARBA" id="ARBA00022776"/>
    </source>
</evidence>
<dbReference type="PIRSF" id="PIRSF005719">
    <property type="entry name" value="SMC"/>
    <property type="match status" value="1"/>
</dbReference>
<dbReference type="PANTHER" id="PTHR43977">
    <property type="entry name" value="STRUCTURAL MAINTENANCE OF CHROMOSOMES PROTEIN 3"/>
    <property type="match status" value="1"/>
</dbReference>
<dbReference type="GO" id="GO:0051301">
    <property type="term" value="P:cell division"/>
    <property type="evidence" value="ECO:0007669"/>
    <property type="project" value="UniProtKB-KW"/>
</dbReference>
<evidence type="ECO:0000313" key="12">
    <source>
        <dbReference type="EMBL" id="GMM43627.1"/>
    </source>
</evidence>
<dbReference type="AlphaFoldDB" id="A0AAV5QXU3"/>
<feature type="coiled-coil region" evidence="9">
    <location>
        <begin position="964"/>
        <end position="1022"/>
    </location>
</feature>
<evidence type="ECO:0000256" key="5">
    <source>
        <dbReference type="ARBA" id="ARBA00023054"/>
    </source>
</evidence>
<evidence type="ECO:0000256" key="7">
    <source>
        <dbReference type="ARBA" id="ARBA00023306"/>
    </source>
</evidence>
<dbReference type="Proteomes" id="UP001378960">
    <property type="component" value="Unassembled WGS sequence"/>
</dbReference>
<evidence type="ECO:0000256" key="2">
    <source>
        <dbReference type="ARBA" id="ARBA00005917"/>
    </source>
</evidence>
<keyword evidence="4" id="KW-0498">Mitosis</keyword>
<dbReference type="FunFam" id="3.40.50.300:FF:000424">
    <property type="entry name" value="Structural maintenance of chromosomes 3"/>
    <property type="match status" value="1"/>
</dbReference>
<feature type="region of interest" description="Disordered" evidence="10">
    <location>
        <begin position="1063"/>
        <end position="1087"/>
    </location>
</feature>
<comment type="caution">
    <text evidence="12">The sequence shown here is derived from an EMBL/GenBank/DDBJ whole genome shotgun (WGS) entry which is preliminary data.</text>
</comment>
<feature type="coiled-coil region" evidence="9">
    <location>
        <begin position="192"/>
        <end position="362"/>
    </location>
</feature>
<keyword evidence="3" id="KW-0132">Cell division</keyword>
<evidence type="ECO:0000256" key="10">
    <source>
        <dbReference type="SAM" id="MobiDB-lite"/>
    </source>
</evidence>
<dbReference type="GO" id="GO:0005524">
    <property type="term" value="F:ATP binding"/>
    <property type="evidence" value="ECO:0007669"/>
    <property type="project" value="InterPro"/>
</dbReference>
<protein>
    <recommendedName>
        <fullName evidence="8">Structural maintenance of chromosomes protein</fullName>
    </recommendedName>
</protein>
<evidence type="ECO:0000256" key="9">
    <source>
        <dbReference type="SAM" id="Coils"/>
    </source>
</evidence>
<evidence type="ECO:0000256" key="6">
    <source>
        <dbReference type="ARBA" id="ARBA00023242"/>
    </source>
</evidence>
<dbReference type="CDD" id="cd03272">
    <property type="entry name" value="ABC_SMC3_euk"/>
    <property type="match status" value="1"/>
</dbReference>
<dbReference type="GO" id="GO:0051276">
    <property type="term" value="P:chromosome organization"/>
    <property type="evidence" value="ECO:0007669"/>
    <property type="project" value="InterPro"/>
</dbReference>
<dbReference type="Pfam" id="PF06470">
    <property type="entry name" value="SMC_hinge"/>
    <property type="match status" value="1"/>
</dbReference>
<comment type="subcellular location">
    <subcellularLocation>
        <location evidence="1 8">Nucleus</location>
    </subcellularLocation>
</comment>
<dbReference type="SMART" id="SM00968">
    <property type="entry name" value="SMC_hinge"/>
    <property type="match status" value="1"/>
</dbReference>
<dbReference type="Pfam" id="PF02463">
    <property type="entry name" value="SMC_N"/>
    <property type="match status" value="1"/>
</dbReference>
<evidence type="ECO:0000256" key="3">
    <source>
        <dbReference type="ARBA" id="ARBA00022618"/>
    </source>
</evidence>
<dbReference type="GO" id="GO:0016887">
    <property type="term" value="F:ATP hydrolysis activity"/>
    <property type="evidence" value="ECO:0007669"/>
    <property type="project" value="InterPro"/>
</dbReference>
<dbReference type="InterPro" id="IPR010935">
    <property type="entry name" value="SMC_hinge"/>
</dbReference>
<name>A0AAV5QXU3_PICKL</name>
<dbReference type="EMBL" id="BTGB01000001">
    <property type="protein sequence ID" value="GMM43627.1"/>
    <property type="molecule type" value="Genomic_DNA"/>
</dbReference>
<dbReference type="InterPro" id="IPR036277">
    <property type="entry name" value="SMC_hinge_sf"/>
</dbReference>
<reference evidence="12 13" key="1">
    <citation type="journal article" date="2023" name="Elife">
        <title>Identification of key yeast species and microbe-microbe interactions impacting larval growth of Drosophila in the wild.</title>
        <authorList>
            <person name="Mure A."/>
            <person name="Sugiura Y."/>
            <person name="Maeda R."/>
            <person name="Honda K."/>
            <person name="Sakurai N."/>
            <person name="Takahashi Y."/>
            <person name="Watada M."/>
            <person name="Katoh T."/>
            <person name="Gotoh A."/>
            <person name="Gotoh Y."/>
            <person name="Taniguchi I."/>
            <person name="Nakamura K."/>
            <person name="Hayashi T."/>
            <person name="Katayama T."/>
            <person name="Uemura T."/>
            <person name="Hattori Y."/>
        </authorList>
    </citation>
    <scope>NUCLEOTIDE SEQUENCE [LARGE SCALE GENOMIC DNA]</scope>
    <source>
        <strain evidence="12 13">PK-24</strain>
    </source>
</reference>
<evidence type="ECO:0000256" key="1">
    <source>
        <dbReference type="ARBA" id="ARBA00004123"/>
    </source>
</evidence>
<organism evidence="12 13">
    <name type="scientific">Pichia kluyveri</name>
    <name type="common">Yeast</name>
    <dbReference type="NCBI Taxonomy" id="36015"/>
    <lineage>
        <taxon>Eukaryota</taxon>
        <taxon>Fungi</taxon>
        <taxon>Dikarya</taxon>
        <taxon>Ascomycota</taxon>
        <taxon>Saccharomycotina</taxon>
        <taxon>Pichiomycetes</taxon>
        <taxon>Pichiales</taxon>
        <taxon>Pichiaceae</taxon>
        <taxon>Pichia</taxon>
    </lineage>
</organism>
<feature type="domain" description="SMC hinge" evidence="11">
    <location>
        <begin position="524"/>
        <end position="636"/>
    </location>
</feature>
<evidence type="ECO:0000313" key="13">
    <source>
        <dbReference type="Proteomes" id="UP001378960"/>
    </source>
</evidence>
<dbReference type="GO" id="GO:0005694">
    <property type="term" value="C:chromosome"/>
    <property type="evidence" value="ECO:0007669"/>
    <property type="project" value="InterPro"/>
</dbReference>
<feature type="compositionally biased region" description="Acidic residues" evidence="10">
    <location>
        <begin position="1074"/>
        <end position="1087"/>
    </location>
</feature>
<dbReference type="SUPFAM" id="SSF52540">
    <property type="entry name" value="P-loop containing nucleoside triphosphate hydrolases"/>
    <property type="match status" value="2"/>
</dbReference>
<dbReference type="Gene3D" id="3.40.50.300">
    <property type="entry name" value="P-loop containing nucleotide triphosphate hydrolases"/>
    <property type="match status" value="2"/>
</dbReference>
<proteinExistence type="inferred from homology"/>
<sequence>MYIKRVIIRGFKTYKNETIIEDLSPHNNIVVGRNGSGKSNFFAAIRFVLSDAYNNMTREERQSLIHESSVNIMSAFVEIIFDNKDRRIPIAKDEISIRRTIGMKKDDYSLDYKSTTKSEIMNLLEASGFSKSNPYYIVPQGKVTALTNAKDSERLELLKDIAGARVFENKLKDSLKEMSITSQKQLQIKDMLLDIEKRLDELNIEKEDLKSFEKLNSKKKILEFNIYDRELKVLSDQIDLIEDKYNNTTNETESLINQLENRELEISNCENILNNLSSKEKLIKIDLSINNKENREILQQISNLNVQIKEAKINVESSHSIESYNYKIKKIIEEIQEKKNQIINLKENLKKIKLNENEIKIKISDYRQKQTSIIARQNQKSKYSSKFERDKHIKNEINLLNDSTNKKNNTLKECEIEKSKIQKNLESLNIEKSSLNNNNELDNRINQLNDQISILKSEARTLVDDRSVLWRQESKLNSIITSKEESLSSVEQPFKNNIDNGNVSLNALDIVKDIAHNLGPNIENGIYGYLGELIDVSEKYKIAADVIGGNSLFHIVVNNDQTASILIEELKKVKYCRTTFIPLNRLKNEDFQFPQNNESVPLIKKIAFDNFLEPAVKQIFGRTVVCVNIEKGYELANKFHVNSVTLDGDRCDNNGVLTGGFRDNKISKIDYLKNLRNVKSEIYKLKEELNEIKNEINLKDFNINTNFQNSQKLKNELNGLLNDKNEIIVKISKIDNQISKYNNDLTNIDSKIDSINNSIELIDNKIENYQDELNSSFSQTTISPDDEKLLREIHTQLPKLEKSHQETLKEIDDCEIKISSYLTEISEVLSPRLNQLKSELETMDDIQKDSSYILEDLESTVEKLHERSKELTELENDLNNQLNEIKESIELNNTRIQELTEAQEQFIKEFEDVGKNTDKNLVQRLRLKNRKHELERNIGELGVLPEDTLTAYADKSTSYLSDKLTKVNENLKKYSHVNKKALEQFAKFAKQRDSLSERLGELDEAKLSIEHLIKVLQNRKNEAIIRSFKELSTGFSKIFEKLVPAGKGKLIILKKNQEKKNNTISLSQYPDTNEGIDSENDESEDDENSIDSFVGISISVSFNSKKNEQQRLEQLSGGQKSLCALSLILAIQSCDPAPFYLFDEIDSNLDAQYRTAVANLIKSLSKDAQFICTTFRSEMLKVSDRFYGVMFNNKVSTISNIDAERALDFVEDQHRA</sequence>
<dbReference type="InterPro" id="IPR003395">
    <property type="entry name" value="RecF/RecN/SMC_N"/>
</dbReference>
<keyword evidence="6 8" id="KW-0539">Nucleus</keyword>
<gene>
    <name evidence="12" type="ORF">DAPK24_002020</name>
</gene>
<dbReference type="InterPro" id="IPR027417">
    <property type="entry name" value="P-loop_NTPase"/>
</dbReference>
<keyword evidence="13" id="KW-1185">Reference proteome</keyword>
<dbReference type="GO" id="GO:0007059">
    <property type="term" value="P:chromosome segregation"/>
    <property type="evidence" value="ECO:0007669"/>
    <property type="project" value="UniProtKB-ARBA"/>
</dbReference>
<dbReference type="InterPro" id="IPR041741">
    <property type="entry name" value="SMC3_ABC_euk"/>
</dbReference>
<dbReference type="GO" id="GO:0005634">
    <property type="term" value="C:nucleus"/>
    <property type="evidence" value="ECO:0007669"/>
    <property type="project" value="UniProtKB-SubCell"/>
</dbReference>
<comment type="similarity">
    <text evidence="2">Belongs to the SMC family. SMC3 subfamily.</text>
</comment>
<dbReference type="SUPFAM" id="SSF75553">
    <property type="entry name" value="Smc hinge domain"/>
    <property type="match status" value="1"/>
</dbReference>
<dbReference type="Gene3D" id="1.20.1060.20">
    <property type="match status" value="1"/>
</dbReference>
<feature type="coiled-coil region" evidence="9">
    <location>
        <begin position="854"/>
        <end position="902"/>
    </location>
</feature>
<accession>A0AAV5QXU3</accession>
<dbReference type="InterPro" id="IPR024704">
    <property type="entry name" value="SMC"/>
</dbReference>
<evidence type="ECO:0000256" key="8">
    <source>
        <dbReference type="PIRNR" id="PIRNR005719"/>
    </source>
</evidence>
<keyword evidence="5 9" id="KW-0175">Coiled coil</keyword>
<feature type="coiled-coil region" evidence="9">
    <location>
        <begin position="411"/>
        <end position="465"/>
    </location>
</feature>
<dbReference type="FunFam" id="3.40.50.300:FF:000370">
    <property type="entry name" value="Structural maintenance of chromosomes 3"/>
    <property type="match status" value="1"/>
</dbReference>
<dbReference type="Gene3D" id="3.30.70.1620">
    <property type="match status" value="1"/>
</dbReference>
<evidence type="ECO:0000259" key="11">
    <source>
        <dbReference type="SMART" id="SM00968"/>
    </source>
</evidence>
<keyword evidence="7" id="KW-0131">Cell cycle</keyword>